<accession>A0A9X1DCH0</accession>
<name>A0A9X1DCH0_9SPHN</name>
<evidence type="ECO:0000313" key="8">
    <source>
        <dbReference type="Proteomes" id="UP001138757"/>
    </source>
</evidence>
<evidence type="ECO:0000259" key="4">
    <source>
        <dbReference type="Pfam" id="PF00205"/>
    </source>
</evidence>
<organism evidence="7 8">
    <name type="scientific">Sphingobium nicotianae</name>
    <dbReference type="NCBI Taxonomy" id="2782607"/>
    <lineage>
        <taxon>Bacteria</taxon>
        <taxon>Pseudomonadati</taxon>
        <taxon>Pseudomonadota</taxon>
        <taxon>Alphaproteobacteria</taxon>
        <taxon>Sphingomonadales</taxon>
        <taxon>Sphingomonadaceae</taxon>
        <taxon>Sphingobium</taxon>
    </lineage>
</organism>
<feature type="domain" description="Thiamine pyrophosphate enzyme N-terminal TPP-binding" evidence="6">
    <location>
        <begin position="3"/>
        <end position="102"/>
    </location>
</feature>
<dbReference type="RefSeq" id="WP_214623282.1">
    <property type="nucleotide sequence ID" value="NZ_JAHGAW010000006.1"/>
</dbReference>
<evidence type="ECO:0000256" key="2">
    <source>
        <dbReference type="ARBA" id="ARBA00023052"/>
    </source>
</evidence>
<dbReference type="AlphaFoldDB" id="A0A9X1DCH0"/>
<dbReference type="EC" id="4.1.1.7" evidence="7"/>
<dbReference type="Gene3D" id="3.40.50.1220">
    <property type="entry name" value="TPP-binding domain"/>
    <property type="match status" value="1"/>
</dbReference>
<keyword evidence="7" id="KW-0456">Lyase</keyword>
<protein>
    <submittedName>
        <fullName evidence="7">Benzoylformate decarboxylase</fullName>
        <ecNumber evidence="7">4.1.1.7</ecNumber>
    </submittedName>
</protein>
<dbReference type="InterPro" id="IPR029035">
    <property type="entry name" value="DHS-like_NAD/FAD-binding_dom"/>
</dbReference>
<dbReference type="PANTHER" id="PTHR18968">
    <property type="entry name" value="THIAMINE PYROPHOSPHATE ENZYMES"/>
    <property type="match status" value="1"/>
</dbReference>
<dbReference type="Pfam" id="PF00205">
    <property type="entry name" value="TPP_enzyme_M"/>
    <property type="match status" value="1"/>
</dbReference>
<dbReference type="SUPFAM" id="SSF52518">
    <property type="entry name" value="Thiamin diphosphate-binding fold (THDP-binding)"/>
    <property type="match status" value="2"/>
</dbReference>
<dbReference type="GO" id="GO:0050660">
    <property type="term" value="F:flavin adenine dinucleotide binding"/>
    <property type="evidence" value="ECO:0007669"/>
    <property type="project" value="TreeGrafter"/>
</dbReference>
<evidence type="ECO:0000313" key="7">
    <source>
        <dbReference type="EMBL" id="MBT2187384.1"/>
    </source>
</evidence>
<keyword evidence="8" id="KW-1185">Reference proteome</keyword>
<dbReference type="InterPro" id="IPR012001">
    <property type="entry name" value="Thiamin_PyroP_enz_TPP-bd_dom"/>
</dbReference>
<comment type="caution">
    <text evidence="7">The sequence shown here is derived from an EMBL/GenBank/DDBJ whole genome shotgun (WGS) entry which is preliminary data.</text>
</comment>
<comment type="similarity">
    <text evidence="1 3">Belongs to the TPP enzyme family.</text>
</comment>
<dbReference type="InterPro" id="IPR045229">
    <property type="entry name" value="TPP_enz"/>
</dbReference>
<evidence type="ECO:0000256" key="1">
    <source>
        <dbReference type="ARBA" id="ARBA00007812"/>
    </source>
</evidence>
<sequence>MPTVRDATIRLLRDLGITTIFGNPGSTELPMFRDFPEDFRYILGLQESVVVGMADGYALATRNAAMVNLHSSAGTGHALGNIFAAYKNQSPLIVTAGQQARSIMPFEPFLHAERPTEFPRPFVKWTVEPARAQDVPIAIARAYYEAMTPPCGPVFISVPVDDWDVECDWVDARGVATLNPGDPAAIAKLAAALARAKRPAFVLGAGTARDGAWEALIALAEQQKAAVYTAPYASRNVFPEDHPLFGGFVPAFKERMNAMLGGHDFILSMGGPLNLYHAEGFGPHLPEDAECWTVGDNPGVLAWAPVGNAILGNTRAIAQALVALGKPANRAAPEPRPAPAELNRAVLDDRLALRTIADTLPANAIIVEEAPTTRPIMQAYLRLNRPDCFYTTASGGLGYGMPAAVGVSLARPDERVIAIMGDGSAMYGIQSLFSAFQLGSPITFVIINNSKYQALRDFGQTFGMQQVVGTDLSGLDFCALATGHGLPAGRKVSDVAALEQALADSYAVNGPTLIEVMVA</sequence>
<reference evidence="7" key="1">
    <citation type="submission" date="2021-05" db="EMBL/GenBank/DDBJ databases">
        <title>Genome of Sphingobium sp. strain.</title>
        <authorList>
            <person name="Fan R."/>
        </authorList>
    </citation>
    <scope>NUCLEOTIDE SEQUENCE</scope>
    <source>
        <strain evidence="7">H33</strain>
    </source>
</reference>
<dbReference type="EMBL" id="JAHGAW010000006">
    <property type="protein sequence ID" value="MBT2187384.1"/>
    <property type="molecule type" value="Genomic_DNA"/>
</dbReference>
<dbReference type="CDD" id="cd02002">
    <property type="entry name" value="TPP_BFDC"/>
    <property type="match status" value="1"/>
</dbReference>
<dbReference type="GO" id="GO:0050695">
    <property type="term" value="F:benzoylformate decarboxylase activity"/>
    <property type="evidence" value="ECO:0007669"/>
    <property type="project" value="UniProtKB-EC"/>
</dbReference>
<dbReference type="PANTHER" id="PTHR18968:SF133">
    <property type="entry name" value="BENZOYLFORMATE DECARBOXYLASE"/>
    <property type="match status" value="1"/>
</dbReference>
<evidence type="ECO:0000259" key="6">
    <source>
        <dbReference type="Pfam" id="PF02776"/>
    </source>
</evidence>
<evidence type="ECO:0000259" key="5">
    <source>
        <dbReference type="Pfam" id="PF02775"/>
    </source>
</evidence>
<dbReference type="Proteomes" id="UP001138757">
    <property type="component" value="Unassembled WGS sequence"/>
</dbReference>
<dbReference type="CDD" id="cd07035">
    <property type="entry name" value="TPP_PYR_POX_like"/>
    <property type="match status" value="1"/>
</dbReference>
<dbReference type="GO" id="GO:0000287">
    <property type="term" value="F:magnesium ion binding"/>
    <property type="evidence" value="ECO:0007669"/>
    <property type="project" value="InterPro"/>
</dbReference>
<dbReference type="NCBIfam" id="NF005485">
    <property type="entry name" value="PRK07092.1"/>
    <property type="match status" value="1"/>
</dbReference>
<gene>
    <name evidence="7" type="primary">mdlC</name>
    <name evidence="7" type="ORF">KK488_10545</name>
</gene>
<dbReference type="SUPFAM" id="SSF52467">
    <property type="entry name" value="DHS-like NAD/FAD-binding domain"/>
    <property type="match status" value="1"/>
</dbReference>
<dbReference type="InterPro" id="IPR029061">
    <property type="entry name" value="THDP-binding"/>
</dbReference>
<proteinExistence type="inferred from homology"/>
<dbReference type="InterPro" id="IPR011766">
    <property type="entry name" value="TPP_enzyme_TPP-bd"/>
</dbReference>
<dbReference type="InterPro" id="IPR000399">
    <property type="entry name" value="TPP-bd_CS"/>
</dbReference>
<dbReference type="Gene3D" id="3.40.50.970">
    <property type="match status" value="2"/>
</dbReference>
<dbReference type="GO" id="GO:0019752">
    <property type="term" value="P:carboxylic acid metabolic process"/>
    <property type="evidence" value="ECO:0007669"/>
    <property type="project" value="UniProtKB-ARBA"/>
</dbReference>
<dbReference type="InterPro" id="IPR012000">
    <property type="entry name" value="Thiamin_PyroP_enz_cen_dom"/>
</dbReference>
<feature type="domain" description="Thiamine pyrophosphate enzyme central" evidence="4">
    <location>
        <begin position="186"/>
        <end position="320"/>
    </location>
</feature>
<dbReference type="Pfam" id="PF02775">
    <property type="entry name" value="TPP_enzyme_C"/>
    <property type="match status" value="1"/>
</dbReference>
<dbReference type="PROSITE" id="PS00187">
    <property type="entry name" value="TPP_ENZYMES"/>
    <property type="match status" value="1"/>
</dbReference>
<keyword evidence="2 3" id="KW-0786">Thiamine pyrophosphate</keyword>
<dbReference type="GO" id="GO:0030976">
    <property type="term" value="F:thiamine pyrophosphate binding"/>
    <property type="evidence" value="ECO:0007669"/>
    <property type="project" value="InterPro"/>
</dbReference>
<dbReference type="GO" id="GO:0003984">
    <property type="term" value="F:acetolactate synthase activity"/>
    <property type="evidence" value="ECO:0007669"/>
    <property type="project" value="TreeGrafter"/>
</dbReference>
<dbReference type="Pfam" id="PF02776">
    <property type="entry name" value="TPP_enzyme_N"/>
    <property type="match status" value="1"/>
</dbReference>
<evidence type="ECO:0000256" key="3">
    <source>
        <dbReference type="RuleBase" id="RU362132"/>
    </source>
</evidence>
<feature type="domain" description="Thiamine pyrophosphate enzyme TPP-binding" evidence="5">
    <location>
        <begin position="377"/>
        <end position="516"/>
    </location>
</feature>